<comment type="caution">
    <text evidence="14">The sequence shown here is derived from an EMBL/GenBank/DDBJ whole genome shotgun (WGS) entry which is preliminary data.</text>
</comment>
<protein>
    <recommendedName>
        <fullName evidence="11">Lipopolysaccharide heptosyltransferase 1</fullName>
        <ecNumber evidence="10">2.4.99.23</ecNumber>
    </recommendedName>
    <alternativeName>
        <fullName evidence="12">ADP-heptose:lipopolysaccharide heptosyltransferase I</fullName>
    </alternativeName>
</protein>
<dbReference type="EMBL" id="AANOQJ010000002">
    <property type="protein sequence ID" value="EDP8035755.1"/>
    <property type="molecule type" value="Genomic_DNA"/>
</dbReference>
<evidence type="ECO:0000313" key="14">
    <source>
        <dbReference type="EMBL" id="EDP8035755.1"/>
    </source>
</evidence>
<keyword evidence="3" id="KW-1003">Cell membrane</keyword>
<dbReference type="GO" id="GO:0005829">
    <property type="term" value="C:cytosol"/>
    <property type="evidence" value="ECO:0007669"/>
    <property type="project" value="TreeGrafter"/>
</dbReference>
<evidence type="ECO:0000256" key="8">
    <source>
        <dbReference type="ARBA" id="ARBA00023136"/>
    </source>
</evidence>
<keyword evidence="8" id="KW-0472">Membrane</keyword>
<accession>A0A6F9MR97</accession>
<evidence type="ECO:0000256" key="4">
    <source>
        <dbReference type="ARBA" id="ARBA00022519"/>
    </source>
</evidence>
<dbReference type="InterPro" id="IPR051199">
    <property type="entry name" value="LPS_LOS_Heptosyltrfase"/>
</dbReference>
<name>A0A6F9MR97_CAMJU</name>
<dbReference type="SUPFAM" id="SSF53756">
    <property type="entry name" value="UDP-Glycosyltransferase/glycogen phosphorylase"/>
    <property type="match status" value="1"/>
</dbReference>
<proteinExistence type="inferred from homology"/>
<comment type="subcellular location">
    <subcellularLocation>
        <location evidence="1">Cell inner membrane</location>
        <topology evidence="1">Peripheral membrane protein</topology>
        <orientation evidence="1">Cytoplasmic side</orientation>
    </subcellularLocation>
</comment>
<evidence type="ECO:0000256" key="6">
    <source>
        <dbReference type="ARBA" id="ARBA00022679"/>
    </source>
</evidence>
<organism evidence="14">
    <name type="scientific">Campylobacter jejuni</name>
    <dbReference type="NCBI Taxonomy" id="197"/>
    <lineage>
        <taxon>Bacteria</taxon>
        <taxon>Pseudomonadati</taxon>
        <taxon>Campylobacterota</taxon>
        <taxon>Epsilonproteobacteria</taxon>
        <taxon>Campylobacterales</taxon>
        <taxon>Campylobacteraceae</taxon>
        <taxon>Campylobacter</taxon>
    </lineage>
</organism>
<comment type="pathway">
    <text evidence="2">Bacterial outer membrane biogenesis; LPS core biosynthesis.</text>
</comment>
<dbReference type="AlphaFoldDB" id="A0A6F9MR97"/>
<dbReference type="CDD" id="cd03789">
    <property type="entry name" value="GT9_LPS_heptosyltransferase"/>
    <property type="match status" value="1"/>
</dbReference>
<evidence type="ECO:0000256" key="2">
    <source>
        <dbReference type="ARBA" id="ARBA00004713"/>
    </source>
</evidence>
<keyword evidence="7" id="KW-0448">Lipopolysaccharide biosynthesis</keyword>
<evidence type="ECO:0000256" key="10">
    <source>
        <dbReference type="ARBA" id="ARBA00044041"/>
    </source>
</evidence>
<dbReference type="Pfam" id="PF01075">
    <property type="entry name" value="Glyco_transf_9"/>
    <property type="match status" value="1"/>
</dbReference>
<keyword evidence="6 14" id="KW-0808">Transferase</keyword>
<comment type="catalytic activity">
    <reaction evidence="13">
        <text>an alpha-Kdo-(2-&gt;4)-alpha-Kdo-(2-&gt;6)-lipid A + ADP-L-glycero-beta-D-manno-heptose = an L-alpha-D-Hep-(1-&gt;5)-[alpha-Kdo-(2-&gt;4)]-alpha-Kdo-(2-&gt;6)-lipid A + ADP + H(+)</text>
        <dbReference type="Rhea" id="RHEA:74067"/>
        <dbReference type="ChEBI" id="CHEBI:15378"/>
        <dbReference type="ChEBI" id="CHEBI:61506"/>
        <dbReference type="ChEBI" id="CHEBI:176431"/>
        <dbReference type="ChEBI" id="CHEBI:193068"/>
        <dbReference type="ChEBI" id="CHEBI:456216"/>
        <dbReference type="EC" id="2.4.99.23"/>
    </reaction>
</comment>
<dbReference type="GO" id="GO:0009244">
    <property type="term" value="P:lipopolysaccharide core region biosynthetic process"/>
    <property type="evidence" value="ECO:0007669"/>
    <property type="project" value="InterPro"/>
</dbReference>
<evidence type="ECO:0000256" key="3">
    <source>
        <dbReference type="ARBA" id="ARBA00022475"/>
    </source>
</evidence>
<evidence type="ECO:0000256" key="9">
    <source>
        <dbReference type="ARBA" id="ARBA00043995"/>
    </source>
</evidence>
<reference evidence="14" key="1">
    <citation type="submission" date="2020-01" db="EMBL/GenBank/DDBJ databases">
        <authorList>
            <consortium name="GenomeTrakr network: Whole genome sequencing for foodborne pathogen traceback"/>
        </authorList>
    </citation>
    <scope>NUCLEOTIDE SEQUENCE</scope>
    <source>
        <strain evidence="14">CFSAN096326</strain>
    </source>
</reference>
<dbReference type="GO" id="GO:0005886">
    <property type="term" value="C:plasma membrane"/>
    <property type="evidence" value="ECO:0007669"/>
    <property type="project" value="UniProtKB-SubCell"/>
</dbReference>
<dbReference type="PANTHER" id="PTHR30160:SF19">
    <property type="entry name" value="LIPOPOLYSACCHARIDE HEPTOSYLTRANSFERASE 1"/>
    <property type="match status" value="1"/>
</dbReference>
<dbReference type="InterPro" id="IPR011908">
    <property type="entry name" value="LipoPS_heptosylTferase-I"/>
</dbReference>
<dbReference type="GO" id="GO:0008713">
    <property type="term" value="F:ADP-heptose-lipopolysaccharide heptosyltransferase activity"/>
    <property type="evidence" value="ECO:0007669"/>
    <property type="project" value="TreeGrafter"/>
</dbReference>
<gene>
    <name evidence="14" type="primary">waaC</name>
    <name evidence="14" type="ORF">GRO02_01335</name>
</gene>
<evidence type="ECO:0000256" key="5">
    <source>
        <dbReference type="ARBA" id="ARBA00022676"/>
    </source>
</evidence>
<dbReference type="NCBIfam" id="TIGR02193">
    <property type="entry name" value="heptsyl_trn_I"/>
    <property type="match status" value="1"/>
</dbReference>
<dbReference type="PANTHER" id="PTHR30160">
    <property type="entry name" value="TETRAACYLDISACCHARIDE 4'-KINASE-RELATED"/>
    <property type="match status" value="1"/>
</dbReference>
<dbReference type="EC" id="2.4.99.23" evidence="10"/>
<sequence length="344" mass="39599">MKIAIIRLSALGDIIQSAVVLQFIKKFKKDIEIHWFVDERFEGILKNHPLIDKLYALPLKDKKITQSLKILLKARKNNYNAVMDLQGLIKSALVSRILSRNNFGFDKNSIRESFAHNFYNQKLSMDYNENVFVRYLGLTSFMFNKDFDPKDLAFKEDVFSVDDKLKQLLSEKMQLAKNKKNILIHVGSSEENKIYPKTKLALLCKLIVKEIPKIKIFLGWGNLKEYEFAKEVIELGAISQDNIEIAPKFSLEELIVFTKSMDLIIGNDSGPTHLAFALNRPSITIFGATWDTRVCFRTPINKTISAGKKFNTSIKFRFDRSDFCINTIEEEDILKLAKELLGDE</sequence>
<evidence type="ECO:0000256" key="7">
    <source>
        <dbReference type="ARBA" id="ARBA00022985"/>
    </source>
</evidence>
<evidence type="ECO:0000256" key="1">
    <source>
        <dbReference type="ARBA" id="ARBA00004515"/>
    </source>
</evidence>
<evidence type="ECO:0000256" key="11">
    <source>
        <dbReference type="ARBA" id="ARBA00044190"/>
    </source>
</evidence>
<keyword evidence="5" id="KW-0328">Glycosyltransferase</keyword>
<dbReference type="Gene3D" id="3.40.50.2000">
    <property type="entry name" value="Glycogen Phosphorylase B"/>
    <property type="match status" value="2"/>
</dbReference>
<evidence type="ECO:0000256" key="13">
    <source>
        <dbReference type="ARBA" id="ARBA00049201"/>
    </source>
</evidence>
<keyword evidence="4" id="KW-0997">Cell inner membrane</keyword>
<dbReference type="InterPro" id="IPR002201">
    <property type="entry name" value="Glyco_trans_9"/>
</dbReference>
<evidence type="ECO:0000256" key="12">
    <source>
        <dbReference type="ARBA" id="ARBA00044330"/>
    </source>
</evidence>
<comment type="similarity">
    <text evidence="9">Belongs to the glycosyltransferase 9 family.</text>
</comment>